<dbReference type="AlphaFoldDB" id="A0A251SHH0"/>
<dbReference type="GO" id="GO:0006891">
    <property type="term" value="P:intra-Golgi vesicle-mediated transport"/>
    <property type="evidence" value="ECO:0007669"/>
    <property type="project" value="InterPro"/>
</dbReference>
<dbReference type="InterPro" id="IPR019465">
    <property type="entry name" value="Cog5"/>
</dbReference>
<dbReference type="Gramene" id="mRNA:HanXRQr2_Chr14g0621681">
    <property type="protein sequence ID" value="mRNA:HanXRQr2_Chr14g0621681"/>
    <property type="gene ID" value="HanXRQr2_Chr14g0621681"/>
</dbReference>
<dbReference type="PANTHER" id="PTHR13228:SF3">
    <property type="entry name" value="CONSERVED OLIGOMERIC GOLGI COMPLEX SUBUNIT 5"/>
    <property type="match status" value="1"/>
</dbReference>
<organism evidence="3 4">
    <name type="scientific">Helianthus annuus</name>
    <name type="common">Common sunflower</name>
    <dbReference type="NCBI Taxonomy" id="4232"/>
    <lineage>
        <taxon>Eukaryota</taxon>
        <taxon>Viridiplantae</taxon>
        <taxon>Streptophyta</taxon>
        <taxon>Embryophyta</taxon>
        <taxon>Tracheophyta</taxon>
        <taxon>Spermatophyta</taxon>
        <taxon>Magnoliopsida</taxon>
        <taxon>eudicotyledons</taxon>
        <taxon>Gunneridae</taxon>
        <taxon>Pentapetalae</taxon>
        <taxon>asterids</taxon>
        <taxon>campanulids</taxon>
        <taxon>Asterales</taxon>
        <taxon>Asteraceae</taxon>
        <taxon>Asteroideae</taxon>
        <taxon>Heliantheae alliance</taxon>
        <taxon>Heliantheae</taxon>
        <taxon>Helianthus</taxon>
    </lineage>
</organism>
<dbReference type="GO" id="GO:0017119">
    <property type="term" value="C:Golgi transport complex"/>
    <property type="evidence" value="ECO:0007669"/>
    <property type="project" value="InterPro"/>
</dbReference>
<evidence type="ECO:0000313" key="4">
    <source>
        <dbReference type="Proteomes" id="UP000215914"/>
    </source>
</evidence>
<evidence type="ECO:0000313" key="3">
    <source>
        <dbReference type="EMBL" id="OTF96910.1"/>
    </source>
</evidence>
<dbReference type="STRING" id="4232.A0A251SHH0"/>
<sequence>MVGTAMSIYFSIRFQLFKNMLLNVFRSTQPGGLEGFNQVEVRAGLQVFYNLGELRSTVDGLINKYKSQGVKSVSVVLDMKAISGGGGGFDGLGGIQRSGTLQIGSGGKAKEALWQRMGGCMDQLHSVVVAIWHLQRVLSKKRDPFTHVLLLDEVMQILCTPSMRLDDRV</sequence>
<name>A0A251SHH0_HELAN</name>
<dbReference type="EMBL" id="MNCJ02000329">
    <property type="protein sequence ID" value="KAF5767210.1"/>
    <property type="molecule type" value="Genomic_DNA"/>
</dbReference>
<accession>A0A251SHH0</accession>
<keyword evidence="4" id="KW-1185">Reference proteome</keyword>
<reference evidence="2" key="3">
    <citation type="submission" date="2020-06" db="EMBL/GenBank/DDBJ databases">
        <title>Helianthus annuus Genome sequencing and assembly Release 2.</title>
        <authorList>
            <person name="Gouzy J."/>
            <person name="Langlade N."/>
            <person name="Munos S."/>
        </authorList>
    </citation>
    <scope>NUCLEOTIDE SEQUENCE</scope>
    <source>
        <tissue evidence="2">Leaves</tissue>
    </source>
</reference>
<dbReference type="InterPro" id="IPR048485">
    <property type="entry name" value="COG5_helical"/>
</dbReference>
<feature type="domain" description="Conserved oligomeric Golgi complex subunit 5 helical" evidence="1">
    <location>
        <begin position="32"/>
        <end position="156"/>
    </location>
</feature>
<reference evidence="3" key="2">
    <citation type="submission" date="2017-02" db="EMBL/GenBank/DDBJ databases">
        <title>Sunflower complete genome.</title>
        <authorList>
            <person name="Langlade N."/>
            <person name="Munos S."/>
        </authorList>
    </citation>
    <scope>NUCLEOTIDE SEQUENCE [LARGE SCALE GENOMIC DNA]</scope>
    <source>
        <tissue evidence="3">Leaves</tissue>
    </source>
</reference>
<evidence type="ECO:0000259" key="1">
    <source>
        <dbReference type="Pfam" id="PF20649"/>
    </source>
</evidence>
<dbReference type="InParanoid" id="A0A251SHH0"/>
<dbReference type="EMBL" id="CM007903">
    <property type="protein sequence ID" value="OTF96910.1"/>
    <property type="molecule type" value="Genomic_DNA"/>
</dbReference>
<dbReference type="Pfam" id="PF20649">
    <property type="entry name" value="COG5_C"/>
    <property type="match status" value="1"/>
</dbReference>
<dbReference type="PANTHER" id="PTHR13228">
    <property type="entry name" value="CONSERVED OLIGOMERIC GOLGI COMPLEX COMPONENT 5"/>
    <property type="match status" value="1"/>
</dbReference>
<gene>
    <name evidence="3" type="ORF">HannXRQ_Chr14g0428721</name>
    <name evidence="2" type="ORF">HanXRQr2_Chr14g0621681</name>
</gene>
<dbReference type="Proteomes" id="UP000215914">
    <property type="component" value="Chromosome 14"/>
</dbReference>
<reference evidence="2 4" key="1">
    <citation type="journal article" date="2017" name="Nature">
        <title>The sunflower genome provides insights into oil metabolism, flowering and Asterid evolution.</title>
        <authorList>
            <person name="Badouin H."/>
            <person name="Gouzy J."/>
            <person name="Grassa C.J."/>
            <person name="Murat F."/>
            <person name="Staton S.E."/>
            <person name="Cottret L."/>
            <person name="Lelandais-Briere C."/>
            <person name="Owens G.L."/>
            <person name="Carrere S."/>
            <person name="Mayjonade B."/>
            <person name="Legrand L."/>
            <person name="Gill N."/>
            <person name="Kane N.C."/>
            <person name="Bowers J.E."/>
            <person name="Hubner S."/>
            <person name="Bellec A."/>
            <person name="Berard A."/>
            <person name="Berges H."/>
            <person name="Blanchet N."/>
            <person name="Boniface M.C."/>
            <person name="Brunel D."/>
            <person name="Catrice O."/>
            <person name="Chaidir N."/>
            <person name="Claudel C."/>
            <person name="Donnadieu C."/>
            <person name="Faraut T."/>
            <person name="Fievet G."/>
            <person name="Helmstetter N."/>
            <person name="King M."/>
            <person name="Knapp S.J."/>
            <person name="Lai Z."/>
            <person name="Le Paslier M.C."/>
            <person name="Lippi Y."/>
            <person name="Lorenzon L."/>
            <person name="Mandel J.R."/>
            <person name="Marage G."/>
            <person name="Marchand G."/>
            <person name="Marquand E."/>
            <person name="Bret-Mestries E."/>
            <person name="Morien E."/>
            <person name="Nambeesan S."/>
            <person name="Nguyen T."/>
            <person name="Pegot-Espagnet P."/>
            <person name="Pouilly N."/>
            <person name="Raftis F."/>
            <person name="Sallet E."/>
            <person name="Schiex T."/>
            <person name="Thomas J."/>
            <person name="Vandecasteele C."/>
            <person name="Vares D."/>
            <person name="Vear F."/>
            <person name="Vautrin S."/>
            <person name="Crespi M."/>
            <person name="Mangin B."/>
            <person name="Burke J.M."/>
            <person name="Salse J."/>
            <person name="Munos S."/>
            <person name="Vincourt P."/>
            <person name="Rieseberg L.H."/>
            <person name="Langlade N.B."/>
        </authorList>
    </citation>
    <scope>NUCLEOTIDE SEQUENCE [LARGE SCALE GENOMIC DNA]</scope>
    <source>
        <strain evidence="4">cv. SF193</strain>
        <tissue evidence="2">Leaves</tissue>
    </source>
</reference>
<protein>
    <submittedName>
        <fullName evidence="2">Oligomeric Golgi complex subunit 5 protein</fullName>
    </submittedName>
    <submittedName>
        <fullName evidence="3">Putative conserved oligomeric Golgi complex subunit 5</fullName>
    </submittedName>
</protein>
<evidence type="ECO:0000313" key="2">
    <source>
        <dbReference type="EMBL" id="KAF5767210.1"/>
    </source>
</evidence>
<proteinExistence type="predicted"/>